<evidence type="ECO:0008006" key="2">
    <source>
        <dbReference type="Google" id="ProtNLM"/>
    </source>
</evidence>
<dbReference type="AlphaFoldDB" id="A0A382V6L0"/>
<evidence type="ECO:0000313" key="1">
    <source>
        <dbReference type="EMBL" id="SVD42077.1"/>
    </source>
</evidence>
<sequence>TRNKNIIMEDSNFNLKDFNKHFTYVSDGRRRDRWHIMKRKPYRGDCEDYALTVLYNLKGRSLLRMFLSLIKRQSRIRHCKVNGNGHAVLKYKGKYIDNGYKRWVKKDTMKKNGYKFHKIHYLPYVVLLKLLKGFIL</sequence>
<dbReference type="Gene3D" id="3.10.620.30">
    <property type="match status" value="1"/>
</dbReference>
<name>A0A382V6L0_9ZZZZ</name>
<dbReference type="EMBL" id="UINC01149539">
    <property type="protein sequence ID" value="SVD42077.1"/>
    <property type="molecule type" value="Genomic_DNA"/>
</dbReference>
<protein>
    <recommendedName>
        <fullName evidence="2">Transglutaminase-like domain-containing protein</fullName>
    </recommendedName>
</protein>
<proteinExistence type="predicted"/>
<gene>
    <name evidence="1" type="ORF">METZ01_LOCUS394931</name>
</gene>
<organism evidence="1">
    <name type="scientific">marine metagenome</name>
    <dbReference type="NCBI Taxonomy" id="408172"/>
    <lineage>
        <taxon>unclassified sequences</taxon>
        <taxon>metagenomes</taxon>
        <taxon>ecological metagenomes</taxon>
    </lineage>
</organism>
<reference evidence="1" key="1">
    <citation type="submission" date="2018-05" db="EMBL/GenBank/DDBJ databases">
        <authorList>
            <person name="Lanie J.A."/>
            <person name="Ng W.-L."/>
            <person name="Kazmierczak K.M."/>
            <person name="Andrzejewski T.M."/>
            <person name="Davidsen T.M."/>
            <person name="Wayne K.J."/>
            <person name="Tettelin H."/>
            <person name="Glass J.I."/>
            <person name="Rusch D."/>
            <person name="Podicherti R."/>
            <person name="Tsui H.-C.T."/>
            <person name="Winkler M.E."/>
        </authorList>
    </citation>
    <scope>NUCLEOTIDE SEQUENCE</scope>
</reference>
<feature type="non-terminal residue" evidence="1">
    <location>
        <position position="1"/>
    </location>
</feature>
<accession>A0A382V6L0</accession>